<gene>
    <name evidence="1" type="ordered locus">Bache_0870</name>
</gene>
<proteinExistence type="predicted"/>
<dbReference type="KEGG" id="bhl:Bache_0870"/>
<dbReference type="EMBL" id="CP002352">
    <property type="protein sequence ID" value="ADV42887.1"/>
    <property type="molecule type" value="Genomic_DNA"/>
</dbReference>
<evidence type="ECO:0000313" key="2">
    <source>
        <dbReference type="Proteomes" id="UP000008630"/>
    </source>
</evidence>
<dbReference type="OrthoDB" id="1001040at2"/>
<dbReference type="STRING" id="693979.Bache_0870"/>
<dbReference type="HOGENOM" id="CLU_2033457_0_0_10"/>
<dbReference type="AlphaFoldDB" id="E6SPJ8"/>
<protein>
    <submittedName>
        <fullName evidence="1">Uncharacterized protein</fullName>
    </submittedName>
</protein>
<name>E6SPJ8_BACT6</name>
<dbReference type="RefSeq" id="WP_013546500.1">
    <property type="nucleotide sequence ID" value="NC_014933.1"/>
</dbReference>
<reference evidence="1 2" key="2">
    <citation type="journal article" date="2011" name="Stand. Genomic Sci.">
        <title>Complete genome sequence of Bacteroides helcogenes type strain (P 36-108).</title>
        <authorList>
            <person name="Pati A."/>
            <person name="Gronow S."/>
            <person name="Zeytun A."/>
            <person name="Lapidus A."/>
            <person name="Nolan M."/>
            <person name="Hammon N."/>
            <person name="Deshpande S."/>
            <person name="Cheng J.F."/>
            <person name="Tapia R."/>
            <person name="Han C."/>
            <person name="Goodwin L."/>
            <person name="Pitluck S."/>
            <person name="Liolios K."/>
            <person name="Pagani I."/>
            <person name="Ivanova N."/>
            <person name="Mavromatis K."/>
            <person name="Chen A."/>
            <person name="Palaniappan K."/>
            <person name="Land M."/>
            <person name="Hauser L."/>
            <person name="Chang Y.J."/>
            <person name="Jeffries C.D."/>
            <person name="Detter J.C."/>
            <person name="Brambilla E."/>
            <person name="Rohde M."/>
            <person name="Goker M."/>
            <person name="Woyke T."/>
            <person name="Bristow J."/>
            <person name="Eisen J.A."/>
            <person name="Markowitz V."/>
            <person name="Hugenholtz P."/>
            <person name="Kyrpides N.C."/>
            <person name="Klenk H.P."/>
            <person name="Lucas S."/>
        </authorList>
    </citation>
    <scope>NUCLEOTIDE SEQUENCE [LARGE SCALE GENOMIC DNA]</scope>
    <source>
        <strain evidence="2">ATCC 35417 / DSM 20613 / JCM 6297 / CCUG 15421 / P 36-108</strain>
    </source>
</reference>
<organism evidence="1 2">
    <name type="scientific">Bacteroides helcogenes (strain ATCC 35417 / DSM 20613 / JCM 6297 / CCUG 15421 / P 36-108)</name>
    <dbReference type="NCBI Taxonomy" id="693979"/>
    <lineage>
        <taxon>Bacteria</taxon>
        <taxon>Pseudomonadati</taxon>
        <taxon>Bacteroidota</taxon>
        <taxon>Bacteroidia</taxon>
        <taxon>Bacteroidales</taxon>
        <taxon>Bacteroidaceae</taxon>
        <taxon>Bacteroides</taxon>
    </lineage>
</organism>
<sequence length="121" mass="14002">MKKNNSTDIIRSNPAKYRKETTCLYKRYIRHALLLCGLTALTSACSDMHEPLLHIKGTTAVQPQIEQDVSIDMMWEADWQAHWQVDWDTEAKGEIGYTAPESLHSHLLVKKNCNRHPWKGR</sequence>
<evidence type="ECO:0000313" key="1">
    <source>
        <dbReference type="EMBL" id="ADV42887.1"/>
    </source>
</evidence>
<reference key="1">
    <citation type="submission" date="2010-11" db="EMBL/GenBank/DDBJ databases">
        <title>The complete genome of Bacteroides helcogenes P 36-108.</title>
        <authorList>
            <consortium name="US DOE Joint Genome Institute (JGI-PGF)"/>
            <person name="Lucas S."/>
            <person name="Copeland A."/>
            <person name="Lapidus A."/>
            <person name="Bruce D."/>
            <person name="Goodwin L."/>
            <person name="Pitluck S."/>
            <person name="Kyrpides N."/>
            <person name="Mavromatis K."/>
            <person name="Ivanova N."/>
            <person name="Zeytun A."/>
            <person name="Brettin T."/>
            <person name="Detter J.C."/>
            <person name="Tapia R."/>
            <person name="Han C."/>
            <person name="Land M."/>
            <person name="Hauser L."/>
            <person name="Markowitz V."/>
            <person name="Cheng J.-F."/>
            <person name="Hugenholtz P."/>
            <person name="Woyke T."/>
            <person name="Wu D."/>
            <person name="Gronow S."/>
            <person name="Wellnitz S."/>
            <person name="Brambilla E."/>
            <person name="Klenk H.-P."/>
            <person name="Eisen J.A."/>
        </authorList>
    </citation>
    <scope>NUCLEOTIDE SEQUENCE</scope>
    <source>
        <strain>P 36-108</strain>
    </source>
</reference>
<dbReference type="Proteomes" id="UP000008630">
    <property type="component" value="Chromosome"/>
</dbReference>
<accession>E6SPJ8</accession>
<dbReference type="PATRIC" id="fig|693979.3.peg.927"/>
<keyword evidence="2" id="KW-1185">Reference proteome</keyword>